<dbReference type="AlphaFoldDB" id="A0A4P6UWL0"/>
<reference evidence="3 4" key="1">
    <citation type="submission" date="2019-02" db="EMBL/GenBank/DDBJ databases">
        <title>Ureibacillus thermophilus.</title>
        <authorList>
            <person name="Sunny J.S."/>
            <person name="Natarajan A."/>
            <person name="Saleena L.M."/>
        </authorList>
    </citation>
    <scope>NUCLEOTIDE SEQUENCE [LARGE SCALE GENOMIC DNA]</scope>
    <source>
        <strain evidence="3 4">LM102</strain>
    </source>
</reference>
<evidence type="ECO:0000256" key="2">
    <source>
        <dbReference type="ARBA" id="ARBA00023163"/>
    </source>
</evidence>
<dbReference type="Proteomes" id="UP000291151">
    <property type="component" value="Chromosome"/>
</dbReference>
<organism evidence="3 4">
    <name type="scientific">Ureibacillus thermophilus</name>
    <dbReference type="NCBI Taxonomy" id="367743"/>
    <lineage>
        <taxon>Bacteria</taxon>
        <taxon>Bacillati</taxon>
        <taxon>Bacillota</taxon>
        <taxon>Bacilli</taxon>
        <taxon>Bacillales</taxon>
        <taxon>Caryophanaceae</taxon>
        <taxon>Ureibacillus</taxon>
    </lineage>
</organism>
<evidence type="ECO:0000256" key="1">
    <source>
        <dbReference type="ARBA" id="ARBA00023015"/>
    </source>
</evidence>
<dbReference type="GO" id="GO:0006355">
    <property type="term" value="P:regulation of DNA-templated transcription"/>
    <property type="evidence" value="ECO:0007669"/>
    <property type="project" value="InterPro"/>
</dbReference>
<dbReference type="RefSeq" id="WP_208650414.1">
    <property type="nucleotide sequence ID" value="NZ_CP036528.1"/>
</dbReference>
<keyword evidence="1" id="KW-0805">Transcription regulation</keyword>
<proteinExistence type="predicted"/>
<dbReference type="EMBL" id="CP036528">
    <property type="protein sequence ID" value="QBK26731.1"/>
    <property type="molecule type" value="Genomic_DNA"/>
</dbReference>
<dbReference type="KEGG" id="uth:DKZ56_13265"/>
<dbReference type="InterPro" id="IPR016032">
    <property type="entry name" value="Sig_transdc_resp-reg_C-effctor"/>
</dbReference>
<dbReference type="Gene3D" id="1.10.10.10">
    <property type="entry name" value="Winged helix-like DNA-binding domain superfamily/Winged helix DNA-binding domain"/>
    <property type="match status" value="1"/>
</dbReference>
<dbReference type="SUPFAM" id="SSF46894">
    <property type="entry name" value="C-terminal effector domain of the bipartite response regulators"/>
    <property type="match status" value="1"/>
</dbReference>
<sequence length="135" mass="15749">MGKGQITKEKLEQWIKDYRWMINTVEELQSELDFKGAKIAQYGVEASLPKAAGSTGDVVFSEVLRRNKHLKRINEYIFKIQEVQKRVDKVTEPREAEVLYWLLEGKSMRWIGQHMALSHVSIKNIKESIIESMLK</sequence>
<evidence type="ECO:0000313" key="4">
    <source>
        <dbReference type="Proteomes" id="UP000291151"/>
    </source>
</evidence>
<dbReference type="InterPro" id="IPR036388">
    <property type="entry name" value="WH-like_DNA-bd_sf"/>
</dbReference>
<keyword evidence="4" id="KW-1185">Reference proteome</keyword>
<dbReference type="GO" id="GO:0003677">
    <property type="term" value="F:DNA binding"/>
    <property type="evidence" value="ECO:0007669"/>
    <property type="project" value="InterPro"/>
</dbReference>
<gene>
    <name evidence="3" type="ORF">DKZ56_13265</name>
</gene>
<evidence type="ECO:0000313" key="3">
    <source>
        <dbReference type="EMBL" id="QBK26731.1"/>
    </source>
</evidence>
<protein>
    <submittedName>
        <fullName evidence="3">Uncharacterized protein</fullName>
    </submittedName>
</protein>
<keyword evidence="2" id="KW-0804">Transcription</keyword>
<name>A0A4P6UWL0_9BACL</name>
<accession>A0A4P6UWL0</accession>